<evidence type="ECO:0000256" key="1">
    <source>
        <dbReference type="ARBA" id="ARBA00022714"/>
    </source>
</evidence>
<proteinExistence type="predicted"/>
<dbReference type="GO" id="GO:0051537">
    <property type="term" value="F:2 iron, 2 sulfur cluster binding"/>
    <property type="evidence" value="ECO:0007669"/>
    <property type="project" value="UniProtKB-KW"/>
</dbReference>
<sequence length="168" mass="19359">MVSCTLIRRFTFTLKQSSGKSGWGPYRYLRKGDHFVGTEPHPLKYHVLHDKKPLHKYGLQGTHHLLPGTGKVSSTLPTRAVLKKDKIYAWCSCGYSGTQINEFQPLCDGSHLHYYIPTNLRPVRFIPDKDMEVWFCNCKQTKTRPFCDGSHREVCMKLKKASEENENT</sequence>
<feature type="domain" description="Iron-binding zinc finger CDGSH type" evidence="6">
    <location>
        <begin position="75"/>
        <end position="117"/>
    </location>
</feature>
<keyword evidence="1" id="KW-0001">2Fe-2S</keyword>
<dbReference type="SMART" id="SM00704">
    <property type="entry name" value="ZnF_CDGSH"/>
    <property type="match status" value="2"/>
</dbReference>
<evidence type="ECO:0000313" key="7">
    <source>
        <dbReference type="EMBL" id="OZC06252.1"/>
    </source>
</evidence>
<protein>
    <recommendedName>
        <fullName evidence="6">Iron-binding zinc finger CDGSH type domain-containing protein</fullName>
    </recommendedName>
</protein>
<evidence type="ECO:0000256" key="5">
    <source>
        <dbReference type="ARBA" id="ARBA00034078"/>
    </source>
</evidence>
<evidence type="ECO:0000256" key="4">
    <source>
        <dbReference type="ARBA" id="ARBA00023014"/>
    </source>
</evidence>
<keyword evidence="2" id="KW-0479">Metal-binding</keyword>
<dbReference type="InterPro" id="IPR052950">
    <property type="entry name" value="CISD"/>
</dbReference>
<dbReference type="Gene3D" id="3.40.5.90">
    <property type="entry name" value="CDGSH iron-sulfur domain, mitoNEET-type"/>
    <property type="match status" value="2"/>
</dbReference>
<dbReference type="PANTHER" id="PTHR46491">
    <property type="entry name" value="CDGSH IRON SULFUR DOMAIN PROTEIN HOMOLOG"/>
    <property type="match status" value="1"/>
</dbReference>
<feature type="domain" description="Iron-binding zinc finger CDGSH type" evidence="6">
    <location>
        <begin position="120"/>
        <end position="157"/>
    </location>
</feature>
<evidence type="ECO:0000313" key="8">
    <source>
        <dbReference type="Proteomes" id="UP000242913"/>
    </source>
</evidence>
<dbReference type="EMBL" id="KZ270159">
    <property type="protein sequence ID" value="OZC06252.1"/>
    <property type="molecule type" value="Genomic_DNA"/>
</dbReference>
<accession>A0A238BM01</accession>
<dbReference type="Proteomes" id="UP000242913">
    <property type="component" value="Unassembled WGS sequence"/>
</dbReference>
<dbReference type="GO" id="GO:0005739">
    <property type="term" value="C:mitochondrion"/>
    <property type="evidence" value="ECO:0007669"/>
    <property type="project" value="TreeGrafter"/>
</dbReference>
<dbReference type="PANTHER" id="PTHR46491:SF9">
    <property type="entry name" value="IRON-BINDING ZINC FINGER CDGSH TYPE DOMAIN-CONTAINING PROTEIN"/>
    <property type="match status" value="1"/>
</dbReference>
<evidence type="ECO:0000256" key="3">
    <source>
        <dbReference type="ARBA" id="ARBA00023004"/>
    </source>
</evidence>
<dbReference type="InterPro" id="IPR018967">
    <property type="entry name" value="FeS-contain_CDGSH-typ"/>
</dbReference>
<reference evidence="7 8" key="1">
    <citation type="submission" date="2015-12" db="EMBL/GenBank/DDBJ databases">
        <title>Draft genome of the nematode, Onchocerca flexuosa.</title>
        <authorList>
            <person name="Mitreva M."/>
        </authorList>
    </citation>
    <scope>NUCLEOTIDE SEQUENCE [LARGE SCALE GENOMIC DNA]</scope>
    <source>
        <strain evidence="7">Red Deer</strain>
    </source>
</reference>
<evidence type="ECO:0000259" key="6">
    <source>
        <dbReference type="SMART" id="SM00704"/>
    </source>
</evidence>
<name>A0A238BM01_9BILA</name>
<dbReference type="InterPro" id="IPR042216">
    <property type="entry name" value="MitoNEET_CISD"/>
</dbReference>
<keyword evidence="8" id="KW-1185">Reference proteome</keyword>
<keyword evidence="3" id="KW-0408">Iron</keyword>
<organism evidence="7 8">
    <name type="scientific">Onchocerca flexuosa</name>
    <dbReference type="NCBI Taxonomy" id="387005"/>
    <lineage>
        <taxon>Eukaryota</taxon>
        <taxon>Metazoa</taxon>
        <taxon>Ecdysozoa</taxon>
        <taxon>Nematoda</taxon>
        <taxon>Chromadorea</taxon>
        <taxon>Rhabditida</taxon>
        <taxon>Spirurina</taxon>
        <taxon>Spiruromorpha</taxon>
        <taxon>Filarioidea</taxon>
        <taxon>Onchocercidae</taxon>
        <taxon>Onchocerca</taxon>
    </lineage>
</organism>
<comment type="cofactor">
    <cofactor evidence="5">
        <name>[2Fe-2S] cluster</name>
        <dbReference type="ChEBI" id="CHEBI:190135"/>
    </cofactor>
</comment>
<keyword evidence="4" id="KW-0411">Iron-sulfur</keyword>
<gene>
    <name evidence="7" type="ORF">X798_06760</name>
</gene>
<evidence type="ECO:0000256" key="2">
    <source>
        <dbReference type="ARBA" id="ARBA00022723"/>
    </source>
</evidence>
<dbReference type="OrthoDB" id="15717at2759"/>
<dbReference type="AlphaFoldDB" id="A0A238BM01"/>
<dbReference type="GO" id="GO:0046872">
    <property type="term" value="F:metal ion binding"/>
    <property type="evidence" value="ECO:0007669"/>
    <property type="project" value="UniProtKB-KW"/>
</dbReference>
<dbReference type="Pfam" id="PF09360">
    <property type="entry name" value="zf-CDGSH"/>
    <property type="match status" value="1"/>
</dbReference>